<reference evidence="2 3" key="1">
    <citation type="submission" date="2015-08" db="EMBL/GenBank/DDBJ databases">
        <authorList>
            <person name="Babu N.S."/>
            <person name="Beckwith C.J."/>
            <person name="Beseler K.G."/>
            <person name="Brison A."/>
            <person name="Carone J.V."/>
            <person name="Caskin T.P."/>
            <person name="Diamond M."/>
            <person name="Durham M.E."/>
            <person name="Foxe J.M."/>
            <person name="Go M."/>
            <person name="Henderson B.A."/>
            <person name="Jones I.B."/>
            <person name="McGettigan J.A."/>
            <person name="Micheletti S.J."/>
            <person name="Nasrallah M.E."/>
            <person name="Ortiz D."/>
            <person name="Piller C.R."/>
            <person name="Privatt S.R."/>
            <person name="Schneider S.L."/>
            <person name="Sharp S."/>
            <person name="Smith T.C."/>
            <person name="Stanton J.D."/>
            <person name="Ullery H.E."/>
            <person name="Wilson R.J."/>
            <person name="Serrano M.G."/>
            <person name="Buck G."/>
            <person name="Lee V."/>
            <person name="Wang Y."/>
            <person name="Carvalho R."/>
            <person name="Voegtly L."/>
            <person name="Shi R."/>
            <person name="Duckworth R."/>
            <person name="Johnson A."/>
            <person name="Loviza R."/>
            <person name="Walstead R."/>
            <person name="Shah Z."/>
            <person name="Kiflezghi M."/>
            <person name="Wade K."/>
            <person name="Ball S.L."/>
            <person name="Bradley K.W."/>
            <person name="Asai D.J."/>
            <person name="Bowman C.A."/>
            <person name="Russell D.A."/>
            <person name="Pope W.H."/>
            <person name="Jacobs-Sera D."/>
            <person name="Hendrix R.W."/>
            <person name="Hatfull G.F."/>
        </authorList>
    </citation>
    <scope>NUCLEOTIDE SEQUENCE [LARGE SCALE GENOMIC DNA]</scope>
    <source>
        <strain evidence="2 3">DSM 27648</strain>
    </source>
</reference>
<name>A0A0K1QFP5_9BACT</name>
<feature type="signal peptide" evidence="1">
    <location>
        <begin position="1"/>
        <end position="20"/>
    </location>
</feature>
<evidence type="ECO:0000313" key="2">
    <source>
        <dbReference type="EMBL" id="AKV04589.1"/>
    </source>
</evidence>
<organism evidence="2 3">
    <name type="scientific">Labilithrix luteola</name>
    <dbReference type="NCBI Taxonomy" id="1391654"/>
    <lineage>
        <taxon>Bacteria</taxon>
        <taxon>Pseudomonadati</taxon>
        <taxon>Myxococcota</taxon>
        <taxon>Polyangia</taxon>
        <taxon>Polyangiales</taxon>
        <taxon>Labilitrichaceae</taxon>
        <taxon>Labilithrix</taxon>
    </lineage>
</organism>
<accession>A0A0K1QFP5</accession>
<dbReference type="Proteomes" id="UP000064967">
    <property type="component" value="Chromosome"/>
</dbReference>
<keyword evidence="3" id="KW-1185">Reference proteome</keyword>
<dbReference type="AlphaFoldDB" id="A0A0K1QFP5"/>
<evidence type="ECO:0008006" key="4">
    <source>
        <dbReference type="Google" id="ProtNLM"/>
    </source>
</evidence>
<evidence type="ECO:0000313" key="3">
    <source>
        <dbReference type="Proteomes" id="UP000064967"/>
    </source>
</evidence>
<evidence type="ECO:0000256" key="1">
    <source>
        <dbReference type="SAM" id="SignalP"/>
    </source>
</evidence>
<proteinExistence type="predicted"/>
<keyword evidence="1" id="KW-0732">Signal</keyword>
<sequence length="222" mass="23042">MKRTTLLLIALILPSTWIFACNGETLVVAENSADGGSPDTSTTDERGDAKVDGETTAVCCPLDPAPSGCMNLGGSAKTGCAKTCDFFCSTNWRVEQDDTGCQVWRWDIRTPQAGETPQCFSDAGSAGCNPACTGDQVCAKYLVQGGIPFPVDDAGVCPSGSHWNGAICERDPSYACVARPTSCGPAQLDCGCAESICASLSSCPFKCSSTTSTQVNCNCMAP</sequence>
<dbReference type="STRING" id="1391654.AKJ09_11252"/>
<protein>
    <recommendedName>
        <fullName evidence="4">Tryptophan synthase alpha chain</fullName>
    </recommendedName>
</protein>
<dbReference type="EMBL" id="CP012333">
    <property type="protein sequence ID" value="AKV04589.1"/>
    <property type="molecule type" value="Genomic_DNA"/>
</dbReference>
<dbReference type="KEGG" id="llu:AKJ09_11252"/>
<gene>
    <name evidence="2" type="ORF">AKJ09_11252</name>
</gene>
<feature type="chain" id="PRO_5005467370" description="Tryptophan synthase alpha chain" evidence="1">
    <location>
        <begin position="21"/>
        <end position="222"/>
    </location>
</feature>
<dbReference type="PROSITE" id="PS51257">
    <property type="entry name" value="PROKAR_LIPOPROTEIN"/>
    <property type="match status" value="1"/>
</dbReference>
<dbReference type="RefSeq" id="WP_146655180.1">
    <property type="nucleotide sequence ID" value="NZ_CP012333.1"/>
</dbReference>